<evidence type="ECO:0000256" key="23">
    <source>
        <dbReference type="ARBA" id="ARBA00023163"/>
    </source>
</evidence>
<evidence type="ECO:0000256" key="18">
    <source>
        <dbReference type="ARBA" id="ARBA00023004"/>
    </source>
</evidence>
<keyword evidence="36" id="KW-1185">Reference proteome</keyword>
<evidence type="ECO:0000256" key="20">
    <source>
        <dbReference type="ARBA" id="ARBA00023015"/>
    </source>
</evidence>
<feature type="non-terminal residue" evidence="35">
    <location>
        <position position="1"/>
    </location>
</feature>
<keyword evidence="15 35" id="KW-0347">Helicase</keyword>
<dbReference type="EC" id="5.6.2.3" evidence="28"/>
<dbReference type="InterPro" id="IPR006554">
    <property type="entry name" value="Helicase-like_DEXD_c2"/>
</dbReference>
<dbReference type="GO" id="GO:0005813">
    <property type="term" value="C:centrosome"/>
    <property type="evidence" value="ECO:0007669"/>
    <property type="project" value="UniProtKB-SubCell"/>
</dbReference>
<evidence type="ECO:0000256" key="13">
    <source>
        <dbReference type="ARBA" id="ARBA00022763"/>
    </source>
</evidence>
<dbReference type="InterPro" id="IPR014013">
    <property type="entry name" value="Helic_SF1/SF2_ATP-bd_DinG/Rad3"/>
</dbReference>
<keyword evidence="11" id="KW-0479">Metal-binding</keyword>
<evidence type="ECO:0000256" key="30">
    <source>
        <dbReference type="ARBA" id="ARBA00074489"/>
    </source>
</evidence>
<dbReference type="GO" id="GO:0003723">
    <property type="term" value="F:RNA binding"/>
    <property type="evidence" value="ECO:0007669"/>
    <property type="project" value="UniProtKB-KW"/>
</dbReference>
<evidence type="ECO:0000256" key="21">
    <source>
        <dbReference type="ARBA" id="ARBA00023125"/>
    </source>
</evidence>
<dbReference type="PANTHER" id="PTHR11472:SF41">
    <property type="entry name" value="ATP-DEPENDENT DNA HELICASE DDX11-RELATED"/>
    <property type="match status" value="1"/>
</dbReference>
<dbReference type="InterPro" id="IPR006555">
    <property type="entry name" value="ATP-dep_Helicase_C"/>
</dbReference>
<evidence type="ECO:0000256" key="6">
    <source>
        <dbReference type="ARBA" id="ARBA00008435"/>
    </source>
</evidence>
<keyword evidence="14" id="KW-0378">Hydrolase</keyword>
<keyword evidence="20" id="KW-0805">Transcription regulation</keyword>
<dbReference type="GO" id="GO:0000922">
    <property type="term" value="C:spindle pole"/>
    <property type="evidence" value="ECO:0007669"/>
    <property type="project" value="UniProtKB-SubCell"/>
</dbReference>
<evidence type="ECO:0000256" key="1">
    <source>
        <dbReference type="ARBA" id="ARBA00001966"/>
    </source>
</evidence>
<evidence type="ECO:0000256" key="33">
    <source>
        <dbReference type="SAM" id="MobiDB-lite"/>
    </source>
</evidence>
<evidence type="ECO:0000256" key="22">
    <source>
        <dbReference type="ARBA" id="ARBA00023159"/>
    </source>
</evidence>
<evidence type="ECO:0000313" key="35">
    <source>
        <dbReference type="EMBL" id="NXY06562.1"/>
    </source>
</evidence>
<dbReference type="GO" id="GO:0003677">
    <property type="term" value="F:DNA binding"/>
    <property type="evidence" value="ECO:0007669"/>
    <property type="project" value="UniProtKB-KW"/>
</dbReference>
<dbReference type="FunFam" id="3.40.50.300:FF:000910">
    <property type="entry name" value="probable ATP-dependent DNA helicase DDX11"/>
    <property type="match status" value="1"/>
</dbReference>
<evidence type="ECO:0000256" key="15">
    <source>
        <dbReference type="ARBA" id="ARBA00022806"/>
    </source>
</evidence>
<comment type="caution">
    <text evidence="35">The sequence shown here is derived from an EMBL/GenBank/DDBJ whole genome shotgun (WGS) entry which is preliminary data.</text>
</comment>
<dbReference type="PROSITE" id="PS51193">
    <property type="entry name" value="HELICASE_ATP_BIND_2"/>
    <property type="match status" value="1"/>
</dbReference>
<accession>A0A852MMD1</accession>
<comment type="cofactor">
    <cofactor evidence="1">
        <name>[4Fe-4S] cluster</name>
        <dbReference type="ChEBI" id="CHEBI:49883"/>
    </cofactor>
</comment>
<evidence type="ECO:0000256" key="8">
    <source>
        <dbReference type="ARBA" id="ARBA00022485"/>
    </source>
</evidence>
<keyword evidence="17" id="KW-0694">RNA-binding</keyword>
<dbReference type="Proteomes" id="UP000603297">
    <property type="component" value="Unassembled WGS sequence"/>
</dbReference>
<keyword evidence="22" id="KW-0010">Activator</keyword>
<protein>
    <recommendedName>
        <fullName evidence="30">ATP-dependent DNA helicase DDX11</fullName>
        <ecNumber evidence="28">5.6.2.3</ecNumber>
    </recommendedName>
    <alternativeName>
        <fullName evidence="32">DEAD/H-box protein 11</fullName>
    </alternativeName>
    <alternativeName>
        <fullName evidence="31">DNA 5'-3' helicase DDX11</fullName>
    </alternativeName>
</protein>
<dbReference type="GO" id="GO:0005730">
    <property type="term" value="C:nucleolus"/>
    <property type="evidence" value="ECO:0007669"/>
    <property type="project" value="UniProtKB-SubCell"/>
</dbReference>
<evidence type="ECO:0000256" key="10">
    <source>
        <dbReference type="ARBA" id="ARBA00022705"/>
    </source>
</evidence>
<evidence type="ECO:0000256" key="17">
    <source>
        <dbReference type="ARBA" id="ARBA00022884"/>
    </source>
</evidence>
<dbReference type="CDD" id="cd18788">
    <property type="entry name" value="SF2_C_XPD"/>
    <property type="match status" value="1"/>
</dbReference>
<feature type="non-terminal residue" evidence="35">
    <location>
        <position position="883"/>
    </location>
</feature>
<keyword evidence="16" id="KW-0067">ATP-binding</keyword>
<evidence type="ECO:0000256" key="11">
    <source>
        <dbReference type="ARBA" id="ARBA00022723"/>
    </source>
</evidence>
<evidence type="ECO:0000256" key="28">
    <source>
        <dbReference type="ARBA" id="ARBA00044969"/>
    </source>
</evidence>
<dbReference type="NCBIfam" id="TIGR00604">
    <property type="entry name" value="rad3"/>
    <property type="match status" value="1"/>
</dbReference>
<dbReference type="GO" id="GO:0046872">
    <property type="term" value="F:metal ion binding"/>
    <property type="evidence" value="ECO:0007669"/>
    <property type="project" value="UniProtKB-KW"/>
</dbReference>
<feature type="domain" description="Helicase ATP-binding" evidence="34">
    <location>
        <begin position="1"/>
        <end position="421"/>
    </location>
</feature>
<name>A0A852MMD1_9PASS</name>
<keyword evidence="13" id="KW-0227">DNA damage</keyword>
<evidence type="ECO:0000256" key="4">
    <source>
        <dbReference type="ARBA" id="ARBA00004604"/>
    </source>
</evidence>
<evidence type="ECO:0000256" key="12">
    <source>
        <dbReference type="ARBA" id="ARBA00022741"/>
    </source>
</evidence>
<dbReference type="Pfam" id="PF06733">
    <property type="entry name" value="DEAD_2"/>
    <property type="match status" value="1"/>
</dbReference>
<keyword evidence="10" id="KW-0235">DNA replication</keyword>
<proteinExistence type="inferred from homology"/>
<dbReference type="EMBL" id="WEIY01000333">
    <property type="protein sequence ID" value="NXY06562.1"/>
    <property type="molecule type" value="Genomic_DNA"/>
</dbReference>
<dbReference type="GO" id="GO:0043139">
    <property type="term" value="F:5'-3' DNA helicase activity"/>
    <property type="evidence" value="ECO:0007669"/>
    <property type="project" value="UniProtKB-EC"/>
</dbReference>
<dbReference type="GO" id="GO:0006260">
    <property type="term" value="P:DNA replication"/>
    <property type="evidence" value="ECO:0007669"/>
    <property type="project" value="UniProtKB-KW"/>
</dbReference>
<reference evidence="35" key="1">
    <citation type="submission" date="2020-02" db="EMBL/GenBank/DDBJ databases">
        <title>Bird 10,000 Genomes (B10K) Project - Family phase.</title>
        <authorList>
            <person name="Zhang G."/>
        </authorList>
    </citation>
    <scope>NUCLEOTIDE SEQUENCE</scope>
    <source>
        <strain evidence="35">B10K-IZ-033-77</strain>
    </source>
</reference>
<evidence type="ECO:0000256" key="16">
    <source>
        <dbReference type="ARBA" id="ARBA00022840"/>
    </source>
</evidence>
<evidence type="ECO:0000256" key="9">
    <source>
        <dbReference type="ARBA" id="ARBA00022490"/>
    </source>
</evidence>
<keyword evidence="19" id="KW-0411">Iron-sulfur</keyword>
<keyword evidence="23" id="KW-0804">Transcription</keyword>
<evidence type="ECO:0000256" key="7">
    <source>
        <dbReference type="ARBA" id="ARBA00022473"/>
    </source>
</evidence>
<dbReference type="Gene3D" id="3.40.50.300">
    <property type="entry name" value="P-loop containing nucleotide triphosphate hydrolases"/>
    <property type="match status" value="3"/>
</dbReference>
<dbReference type="GO" id="GO:0051539">
    <property type="term" value="F:4 iron, 4 sulfur cluster binding"/>
    <property type="evidence" value="ECO:0007669"/>
    <property type="project" value="UniProtKB-KW"/>
</dbReference>
<dbReference type="InterPro" id="IPR027417">
    <property type="entry name" value="P-loop_NTPase"/>
</dbReference>
<dbReference type="InterPro" id="IPR045028">
    <property type="entry name" value="DinG/Rad3-like"/>
</dbReference>
<dbReference type="PANTHER" id="PTHR11472">
    <property type="entry name" value="DNA REPAIR DEAD HELICASE RAD3/XP-D SUBFAMILY MEMBER"/>
    <property type="match status" value="1"/>
</dbReference>
<evidence type="ECO:0000256" key="24">
    <source>
        <dbReference type="ARBA" id="ARBA00023204"/>
    </source>
</evidence>
<evidence type="ECO:0000256" key="3">
    <source>
        <dbReference type="ARBA" id="ARBA00004300"/>
    </source>
</evidence>
<dbReference type="FunFam" id="3.40.50.300:FF:000909">
    <property type="entry name" value="Putative ATP-dependent RNA helicase DDX11"/>
    <property type="match status" value="1"/>
</dbReference>
<dbReference type="GO" id="GO:0030496">
    <property type="term" value="C:midbody"/>
    <property type="evidence" value="ECO:0007669"/>
    <property type="project" value="UniProtKB-SubCell"/>
</dbReference>
<evidence type="ECO:0000256" key="14">
    <source>
        <dbReference type="ARBA" id="ARBA00022801"/>
    </source>
</evidence>
<dbReference type="FunFam" id="3.40.50.300:FF:001050">
    <property type="entry name" value="ATP-dependent DNA helicase DDX11"/>
    <property type="match status" value="1"/>
</dbReference>
<evidence type="ECO:0000313" key="36">
    <source>
        <dbReference type="Proteomes" id="UP000603297"/>
    </source>
</evidence>
<organism evidence="35 36">
    <name type="scientific">Pteruthius melanotis</name>
    <dbReference type="NCBI Taxonomy" id="357074"/>
    <lineage>
        <taxon>Eukaryota</taxon>
        <taxon>Metazoa</taxon>
        <taxon>Chordata</taxon>
        <taxon>Craniata</taxon>
        <taxon>Vertebrata</taxon>
        <taxon>Euteleostomi</taxon>
        <taxon>Archelosauria</taxon>
        <taxon>Archosauria</taxon>
        <taxon>Dinosauria</taxon>
        <taxon>Saurischia</taxon>
        <taxon>Theropoda</taxon>
        <taxon>Coelurosauria</taxon>
        <taxon>Aves</taxon>
        <taxon>Neognathae</taxon>
        <taxon>Neoaves</taxon>
        <taxon>Telluraves</taxon>
        <taxon>Australaves</taxon>
        <taxon>Passeriformes</taxon>
        <taxon>Sylvioidea</taxon>
        <taxon>Timaliidae</taxon>
        <taxon>Pteruthius</taxon>
    </lineage>
</organism>
<keyword evidence="9" id="KW-0963">Cytoplasm</keyword>
<dbReference type="GO" id="GO:0005524">
    <property type="term" value="F:ATP binding"/>
    <property type="evidence" value="ECO:0007669"/>
    <property type="project" value="UniProtKB-KW"/>
</dbReference>
<keyword evidence="7" id="KW-0217">Developmental protein</keyword>
<evidence type="ECO:0000256" key="27">
    <source>
        <dbReference type="ARBA" id="ARBA00023242"/>
    </source>
</evidence>
<comment type="similarity">
    <text evidence="6">Belongs to the DEAD box helicase family. DEAH subfamily. DDX11/CHL1 sub-subfamily.</text>
</comment>
<dbReference type="GO" id="GO:0006281">
    <property type="term" value="P:DNA repair"/>
    <property type="evidence" value="ECO:0007669"/>
    <property type="project" value="UniProtKB-KW"/>
</dbReference>
<evidence type="ECO:0000256" key="31">
    <source>
        <dbReference type="ARBA" id="ARBA00079245"/>
    </source>
</evidence>
<evidence type="ECO:0000256" key="26">
    <source>
        <dbReference type="ARBA" id="ARBA00023235"/>
    </source>
</evidence>
<evidence type="ECO:0000256" key="25">
    <source>
        <dbReference type="ARBA" id="ARBA00023212"/>
    </source>
</evidence>
<dbReference type="Pfam" id="PF13307">
    <property type="entry name" value="Helicase_C_2"/>
    <property type="match status" value="1"/>
</dbReference>
<dbReference type="SMART" id="SM00488">
    <property type="entry name" value="DEXDc2"/>
    <property type="match status" value="1"/>
</dbReference>
<keyword evidence="25" id="KW-0206">Cytoskeleton</keyword>
<evidence type="ECO:0000256" key="29">
    <source>
        <dbReference type="ARBA" id="ARBA00048954"/>
    </source>
</evidence>
<evidence type="ECO:0000259" key="34">
    <source>
        <dbReference type="PROSITE" id="PS51193"/>
    </source>
</evidence>
<evidence type="ECO:0000256" key="2">
    <source>
        <dbReference type="ARBA" id="ARBA00004214"/>
    </source>
</evidence>
<dbReference type="OrthoDB" id="267079at2759"/>
<sequence>FPFPYAPYRIQEQFMEALYGALEAGRVGIFESPTGTGKSLSLICGALTWLRDWEEKRRQEEARLLELGAGGQHGPSPQQARPGSAAGEPDWVTAFVQKKEERDMVERLKEEQIRRKKREDHLEKIRHNVQLKYAAKRKRCEEDEAKRLLRLSKEALSQGAGEAVLDELDHNEEELIPAEYESDDEKKVVPGLEEDDDDLEEEHVTKIYYCSRTHSQLSQFVREVQKSPFGRDTRLVSLGSRQSLCVNEEVRGLGALQLINDRCMEMQKNKHEKRSAEESEGKKRRASRTVCPFYSYEQMQFLRDEVLVEVKDIEQLVSLGRETRACPYYGSRFAIPAAQLVVLPYQMLLHEPTRNAAGIKLKDQVVIIDEAHNLIDTITCIHSAEVSGSQLCCAHSQLLQYLERYRKRLKAKNLMYIKQILYLLEQFVAVLGGNVNQNPGCQAVSQAGTVLKSINDFLFQSQIDNINLFKVMQVLSVRTQVLVTCWGMIWGVCESWKQSPRAHGRICFLAVCRQSCPGRAGDAEIPPVEAEHDHLRAASPLMQIEGFLSALTNANQDGRVIINRQGTVGQSSLKFLLLNPAVHFAKVVEECRAVIIAGGTMQPVADFREQLLGCAGVDPARVVEFSCGHVIPPENILPIILCSGPSNQQLEFTYQTRDLPQMMDETGRILCNLCNVVPGGVVCFFPSYEYEKQVYGHWEHTGLLSRLAAKKKIFQEPKKASQVEQVLVEYAKCIKRCSQPGGQMTGALLLSVVGGKMSEGINFSDELGRCVIMVGMPYPNIKSPELQEKMTWLDKTMPRAAGLAPSRVLIENLCMKAVNQSIGRAIRHQKDFASILLLDHRYARPAIFNKLPQWIRDRTQVKPAFGSAFAELRKVRTCILTCC</sequence>
<dbReference type="InterPro" id="IPR010614">
    <property type="entry name" value="RAD3-like_helicase_DEAD"/>
</dbReference>
<evidence type="ECO:0000256" key="19">
    <source>
        <dbReference type="ARBA" id="ARBA00023014"/>
    </source>
</evidence>
<keyword evidence="27" id="KW-0539">Nucleus</keyword>
<dbReference type="SMART" id="SM00491">
    <property type="entry name" value="HELICc2"/>
    <property type="match status" value="1"/>
</dbReference>
<evidence type="ECO:0000256" key="32">
    <source>
        <dbReference type="ARBA" id="ARBA00080369"/>
    </source>
</evidence>
<keyword evidence="21" id="KW-0238">DNA-binding</keyword>
<comment type="catalytic activity">
    <reaction evidence="29">
        <text>ATP + H2O = ADP + phosphate + H(+)</text>
        <dbReference type="Rhea" id="RHEA:13065"/>
        <dbReference type="ChEBI" id="CHEBI:15377"/>
        <dbReference type="ChEBI" id="CHEBI:15378"/>
        <dbReference type="ChEBI" id="CHEBI:30616"/>
        <dbReference type="ChEBI" id="CHEBI:43474"/>
        <dbReference type="ChEBI" id="CHEBI:456216"/>
        <dbReference type="EC" id="5.6.2.3"/>
    </reaction>
</comment>
<dbReference type="SUPFAM" id="SSF52540">
    <property type="entry name" value="P-loop containing nucleoside triphosphate hydrolases"/>
    <property type="match status" value="1"/>
</dbReference>
<evidence type="ECO:0000256" key="5">
    <source>
        <dbReference type="ARBA" id="ARBA00004647"/>
    </source>
</evidence>
<dbReference type="AlphaFoldDB" id="A0A852MMD1"/>
<dbReference type="GO" id="GO:0016818">
    <property type="term" value="F:hydrolase activity, acting on acid anhydrides, in phosphorus-containing anhydrides"/>
    <property type="evidence" value="ECO:0007669"/>
    <property type="project" value="InterPro"/>
</dbReference>
<keyword evidence="24" id="KW-0234">DNA repair</keyword>
<keyword evidence="18" id="KW-0408">Iron</keyword>
<keyword evidence="8" id="KW-0004">4Fe-4S</keyword>
<dbReference type="InterPro" id="IPR013020">
    <property type="entry name" value="Rad3/Chl1-like"/>
</dbReference>
<keyword evidence="26" id="KW-0413">Isomerase</keyword>
<dbReference type="GO" id="GO:0034085">
    <property type="term" value="P:establishment of sister chromatid cohesion"/>
    <property type="evidence" value="ECO:0007669"/>
    <property type="project" value="TreeGrafter"/>
</dbReference>
<feature type="region of interest" description="Disordered" evidence="33">
    <location>
        <begin position="67"/>
        <end position="89"/>
    </location>
</feature>
<comment type="subcellular location">
    <subcellularLocation>
        <location evidence="3">Cytoplasm</location>
        <location evidence="3">Cytoskeleton</location>
        <location evidence="3">Microtubule organizing center</location>
        <location evidence="3">Centrosome</location>
    </subcellularLocation>
    <subcellularLocation>
        <location evidence="5">Cytoplasm</location>
        <location evidence="5">Cytoskeleton</location>
        <location evidence="5">Spindle pole</location>
    </subcellularLocation>
    <subcellularLocation>
        <location evidence="2">Midbody</location>
    </subcellularLocation>
    <subcellularLocation>
        <location evidence="4">Nucleus</location>
        <location evidence="4">Nucleolus</location>
    </subcellularLocation>
</comment>
<gene>
    <name evidence="35" type="primary">Ddx11</name>
    <name evidence="35" type="ORF">PTEMEL_R07549</name>
</gene>
<keyword evidence="12" id="KW-0547">Nucleotide-binding</keyword>